<keyword evidence="4 8" id="KW-0812">Transmembrane</keyword>
<dbReference type="EMBL" id="JAJAPX010000002">
    <property type="protein sequence ID" value="MCB4808185.1"/>
    <property type="molecule type" value="Genomic_DNA"/>
</dbReference>
<feature type="domain" description="TonB-dependent receptor plug" evidence="12">
    <location>
        <begin position="115"/>
        <end position="220"/>
    </location>
</feature>
<evidence type="ECO:0000259" key="12">
    <source>
        <dbReference type="Pfam" id="PF07715"/>
    </source>
</evidence>
<dbReference type="InterPro" id="IPR037066">
    <property type="entry name" value="Plug_dom_sf"/>
</dbReference>
<evidence type="ECO:0000256" key="4">
    <source>
        <dbReference type="ARBA" id="ARBA00022692"/>
    </source>
</evidence>
<evidence type="ECO:0000256" key="8">
    <source>
        <dbReference type="PROSITE-ProRule" id="PRU01360"/>
    </source>
</evidence>
<evidence type="ECO:0000256" key="9">
    <source>
        <dbReference type="RuleBase" id="RU003357"/>
    </source>
</evidence>
<dbReference type="InterPro" id="IPR012910">
    <property type="entry name" value="Plug_dom"/>
</dbReference>
<evidence type="ECO:0000256" key="3">
    <source>
        <dbReference type="ARBA" id="ARBA00022452"/>
    </source>
</evidence>
<keyword evidence="2 8" id="KW-0813">Transport</keyword>
<evidence type="ECO:0000313" key="13">
    <source>
        <dbReference type="EMBL" id="MCB4808185.1"/>
    </source>
</evidence>
<evidence type="ECO:0000256" key="10">
    <source>
        <dbReference type="SAM" id="SignalP"/>
    </source>
</evidence>
<dbReference type="Proteomes" id="UP001139286">
    <property type="component" value="Unassembled WGS sequence"/>
</dbReference>
<dbReference type="Gene3D" id="2.40.170.20">
    <property type="entry name" value="TonB-dependent receptor, beta-barrel domain"/>
    <property type="match status" value="1"/>
</dbReference>
<feature type="chain" id="PRO_5040821354" evidence="10">
    <location>
        <begin position="21"/>
        <end position="1019"/>
    </location>
</feature>
<keyword evidence="13" id="KW-0675">Receptor</keyword>
<evidence type="ECO:0000256" key="1">
    <source>
        <dbReference type="ARBA" id="ARBA00004571"/>
    </source>
</evidence>
<dbReference type="SUPFAM" id="SSF49464">
    <property type="entry name" value="Carboxypeptidase regulatory domain-like"/>
    <property type="match status" value="1"/>
</dbReference>
<accession>A0A9X1I5E0</accession>
<gene>
    <name evidence="13" type="ORF">LG651_07955</name>
</gene>
<dbReference type="Gene3D" id="2.170.130.10">
    <property type="entry name" value="TonB-dependent receptor, plug domain"/>
    <property type="match status" value="1"/>
</dbReference>
<evidence type="ECO:0000259" key="11">
    <source>
        <dbReference type="Pfam" id="PF00593"/>
    </source>
</evidence>
<keyword evidence="7 8" id="KW-0998">Cell outer membrane</keyword>
<dbReference type="RefSeq" id="WP_226695595.1">
    <property type="nucleotide sequence ID" value="NZ_JAJAPX010000002.1"/>
</dbReference>
<sequence>MNLKIKLTLLTLFCSVVLFAQGDITIKGAVVSATDNVPIPGVNVIVQNSSKGTTTDFDGNYEITVNKGDVLQFSYIGFVTKSITISNQTTLNVSLSEDLAELEEIVVVGYGARKKSDLTGSVSAVKADELTAFPVLDAEQALQGRAAGVNVQSNNGGEPGAPISVRIRGNTSINASSAPLIVVDGFVGATMPQPGDIQSIQVLKDASATAIYGSQGANGVVMVTTKKGRSGKINIEVNSNYAIQSTANKLDLLNADDFTTYQNAVRENVALTNGNTATPYVRGDYDTDWQDLIYRTGNTQNHQLSVSGGSEKMKFYLSGTYFQQDGVLINSDYERVSVLANLDAQVTDKLKLGANLTTNVSQKGGVTTQSDGSVTVGGDDVVSLAMRFDPNKGIYDANGNFSTNDLIGDPVDNPWAVATQRDDDTEIENFRANFFANYDILEGLTFKTTFGLSSQNTFRGIYMPRTLIITASGVNGRAIIDEDKTNSVLTESYLTYNKEIGKGVLTLLGGYSFQKTTNKGSYSEGTGTIRDSFSYYGLYTATSLINAGSGDIYFNEREIQSFFGRVNFDYDDKYLFTATVRRDGSSSFAANEKYATFPSAALGWKVSNEDFLKDSNVISNLKLRGSYGVTGTQSIPAYQSLAILSSLYASSDNQTVAAVTPFQNANPDLKWESSYQTNVGLDLGLFNNAVSLSLDYYNIDTKDVLMVDNSIPDYFGLLNSNIITNAGEINNTGFEISLNTRNISKEDFSWTTDFVFSKNKNTATKLINGDDYFRNGAPSYFSVTNTSLLREGEEVGLFWGFDYAGVYQGGDLPEGTATLPNGVAGDPLFYDIDESGDITNDDRTIIGNPNPDFTWGLTNTFTYKNIDLNIFFQGSEGGQIFNMTNVQLNNGDANTTYDYFNNAWTATNTNTNQPRVGNNSSREMSSRFVEDGSYVRLKNLAIGYTFDSSIIEKLGMERLRLSVSGQNLLTFTDYSGLDPEVNYFGSAGNNNTSSNTVKGFDFGNYPTVRSFTFSLSAKF</sequence>
<dbReference type="AlphaFoldDB" id="A0A9X1I5E0"/>
<feature type="domain" description="TonB-dependent receptor-like beta-barrel" evidence="11">
    <location>
        <begin position="375"/>
        <end position="968"/>
    </location>
</feature>
<keyword evidence="6 8" id="KW-0472">Membrane</keyword>
<dbReference type="InterPro" id="IPR023997">
    <property type="entry name" value="TonB-dep_OMP_SusC/RagA_CS"/>
</dbReference>
<dbReference type="Pfam" id="PF00593">
    <property type="entry name" value="TonB_dep_Rec_b-barrel"/>
    <property type="match status" value="1"/>
</dbReference>
<dbReference type="SUPFAM" id="SSF56935">
    <property type="entry name" value="Porins"/>
    <property type="match status" value="1"/>
</dbReference>
<keyword evidence="3 8" id="KW-1134">Transmembrane beta strand</keyword>
<evidence type="ECO:0000313" key="14">
    <source>
        <dbReference type="Proteomes" id="UP001139286"/>
    </source>
</evidence>
<dbReference type="InterPro" id="IPR039426">
    <property type="entry name" value="TonB-dep_rcpt-like"/>
</dbReference>
<evidence type="ECO:0000256" key="6">
    <source>
        <dbReference type="ARBA" id="ARBA00023136"/>
    </source>
</evidence>
<organism evidence="13 14">
    <name type="scientific">Neotamlana sargassicola</name>
    <dbReference type="NCBI Taxonomy" id="2883125"/>
    <lineage>
        <taxon>Bacteria</taxon>
        <taxon>Pseudomonadati</taxon>
        <taxon>Bacteroidota</taxon>
        <taxon>Flavobacteriia</taxon>
        <taxon>Flavobacteriales</taxon>
        <taxon>Flavobacteriaceae</taxon>
        <taxon>Neotamlana</taxon>
    </lineage>
</organism>
<keyword evidence="10" id="KW-0732">Signal</keyword>
<protein>
    <submittedName>
        <fullName evidence="13">TonB-dependent receptor</fullName>
    </submittedName>
</protein>
<evidence type="ECO:0000256" key="2">
    <source>
        <dbReference type="ARBA" id="ARBA00022448"/>
    </source>
</evidence>
<dbReference type="InterPro" id="IPR008969">
    <property type="entry name" value="CarboxyPept-like_regulatory"/>
</dbReference>
<evidence type="ECO:0000256" key="7">
    <source>
        <dbReference type="ARBA" id="ARBA00023237"/>
    </source>
</evidence>
<dbReference type="Pfam" id="PF07715">
    <property type="entry name" value="Plug"/>
    <property type="match status" value="1"/>
</dbReference>
<comment type="caution">
    <text evidence="13">The sequence shown here is derived from an EMBL/GenBank/DDBJ whole genome shotgun (WGS) entry which is preliminary data.</text>
</comment>
<keyword evidence="5 9" id="KW-0798">TonB box</keyword>
<dbReference type="PROSITE" id="PS52016">
    <property type="entry name" value="TONB_DEPENDENT_REC_3"/>
    <property type="match status" value="1"/>
</dbReference>
<comment type="subcellular location">
    <subcellularLocation>
        <location evidence="1 8">Cell outer membrane</location>
        <topology evidence="1 8">Multi-pass membrane protein</topology>
    </subcellularLocation>
</comment>
<name>A0A9X1I5E0_9FLAO</name>
<proteinExistence type="inferred from homology"/>
<dbReference type="InterPro" id="IPR023996">
    <property type="entry name" value="TonB-dep_OMP_SusC/RagA"/>
</dbReference>
<feature type="signal peptide" evidence="10">
    <location>
        <begin position="1"/>
        <end position="20"/>
    </location>
</feature>
<dbReference type="Pfam" id="PF13715">
    <property type="entry name" value="CarbopepD_reg_2"/>
    <property type="match status" value="1"/>
</dbReference>
<dbReference type="NCBIfam" id="TIGR04056">
    <property type="entry name" value="OMP_RagA_SusC"/>
    <property type="match status" value="1"/>
</dbReference>
<keyword evidence="14" id="KW-1185">Reference proteome</keyword>
<reference evidence="13" key="1">
    <citation type="submission" date="2021-10" db="EMBL/GenBank/DDBJ databases">
        <title>Tamlana sargassums sp. nov., and Tamlana laminarinivorans sp. nov., two new bacteria isolated from the brown alga.</title>
        <authorList>
            <person name="Li J."/>
        </authorList>
    </citation>
    <scope>NUCLEOTIDE SEQUENCE</scope>
    <source>
        <strain evidence="13">62-3</strain>
    </source>
</reference>
<dbReference type="NCBIfam" id="TIGR04057">
    <property type="entry name" value="SusC_RagA_signa"/>
    <property type="match status" value="1"/>
</dbReference>
<dbReference type="Gene3D" id="2.60.40.1120">
    <property type="entry name" value="Carboxypeptidase-like, regulatory domain"/>
    <property type="match status" value="1"/>
</dbReference>
<comment type="similarity">
    <text evidence="8 9">Belongs to the TonB-dependent receptor family.</text>
</comment>
<dbReference type="InterPro" id="IPR000531">
    <property type="entry name" value="Beta-barrel_TonB"/>
</dbReference>
<dbReference type="GO" id="GO:0009279">
    <property type="term" value="C:cell outer membrane"/>
    <property type="evidence" value="ECO:0007669"/>
    <property type="project" value="UniProtKB-SubCell"/>
</dbReference>
<evidence type="ECO:0000256" key="5">
    <source>
        <dbReference type="ARBA" id="ARBA00023077"/>
    </source>
</evidence>
<dbReference type="InterPro" id="IPR036942">
    <property type="entry name" value="Beta-barrel_TonB_sf"/>
</dbReference>